<name>A0A1M7YE14_9BACT</name>
<reference evidence="4 5" key="1">
    <citation type="submission" date="2016-12" db="EMBL/GenBank/DDBJ databases">
        <authorList>
            <person name="Song W.-J."/>
            <person name="Kurnit D.M."/>
        </authorList>
    </citation>
    <scope>NUCLEOTIDE SEQUENCE [LARGE SCALE GENOMIC DNA]</scope>
    <source>
        <strain evidence="4 5">DSM 18488</strain>
    </source>
</reference>
<dbReference type="STRING" id="1121416.SAMN02745220_03686"/>
<feature type="domain" description="AAA+ ATPase" evidence="3">
    <location>
        <begin position="42"/>
        <end position="196"/>
    </location>
</feature>
<dbReference type="PANTHER" id="PTHR35894">
    <property type="entry name" value="GENERAL SECRETION PATHWAY PROTEIN A-RELATED"/>
    <property type="match status" value="1"/>
</dbReference>
<dbReference type="SMART" id="SM00382">
    <property type="entry name" value="AAA"/>
    <property type="match status" value="1"/>
</dbReference>
<feature type="region of interest" description="Disordered" evidence="1">
    <location>
        <begin position="408"/>
        <end position="427"/>
    </location>
</feature>
<dbReference type="RefSeq" id="WP_073615140.1">
    <property type="nucleotide sequence ID" value="NZ_FRFE01000021.1"/>
</dbReference>
<dbReference type="InterPro" id="IPR052026">
    <property type="entry name" value="ExeA_AAA_ATPase_DNA-bind"/>
</dbReference>
<dbReference type="InterPro" id="IPR049945">
    <property type="entry name" value="AAA_22"/>
</dbReference>
<keyword evidence="2" id="KW-1133">Transmembrane helix</keyword>
<evidence type="ECO:0000256" key="1">
    <source>
        <dbReference type="SAM" id="MobiDB-lite"/>
    </source>
</evidence>
<dbReference type="Gene3D" id="3.40.50.300">
    <property type="entry name" value="P-loop containing nucleotide triphosphate hydrolases"/>
    <property type="match status" value="1"/>
</dbReference>
<evidence type="ECO:0000259" key="3">
    <source>
        <dbReference type="SMART" id="SM00382"/>
    </source>
</evidence>
<evidence type="ECO:0000313" key="4">
    <source>
        <dbReference type="EMBL" id="SHO50882.1"/>
    </source>
</evidence>
<organism evidence="4 5">
    <name type="scientific">Desulfopila aestuarii DSM 18488</name>
    <dbReference type="NCBI Taxonomy" id="1121416"/>
    <lineage>
        <taxon>Bacteria</taxon>
        <taxon>Pseudomonadati</taxon>
        <taxon>Thermodesulfobacteriota</taxon>
        <taxon>Desulfobulbia</taxon>
        <taxon>Desulfobulbales</taxon>
        <taxon>Desulfocapsaceae</taxon>
        <taxon>Desulfopila</taxon>
    </lineage>
</organism>
<dbReference type="Proteomes" id="UP000184603">
    <property type="component" value="Unassembled WGS sequence"/>
</dbReference>
<dbReference type="AlphaFoldDB" id="A0A1M7YE14"/>
<sequence>MYTGYFGLTEAPFGISPNPRYLYMSESHREALAHLLYGISSDGCMILLTGDVGTGKTTLCRCLLDQLPDNTEVAVILNPRLTARELLKTICEELELLPDHTTGSIKTYIDALNAHLLRAHANDRNIAIIVDEAQNLAIDVLEQLRLLTNLETPTRKLLRIVLLGQPELREMLERPELSQVNQRITSRFHLGPLQPDDVQAYIQHRLNVAGDHSSSLFSDKAIRHAISLTGGIPRLINVLCDRALLGAYAINTDHVDLEIMKQAGEELFPNKYKKEHTRKKAAIIAGSLLAILAVPAVVFIPDWLQSPPSKPVTSTTEQVAPTTPEKLATTEARTTIETTTATEEQPPVAQKAEPEMVSSKTQEIPAEEQPTPEPNEQIQLHENITESPALPPVAQQVAASVEEKVVEENAAVKKPAPPPAPTPELATEHVEVATPAPPIVEALPSNADQSAESVEQMEESMSPPSPPPPTVKPQETTIKVSDPLLVREKAGAHPQKAVQELIAR</sequence>
<dbReference type="EMBL" id="FRFE01000021">
    <property type="protein sequence ID" value="SHO50882.1"/>
    <property type="molecule type" value="Genomic_DNA"/>
</dbReference>
<dbReference type="SUPFAM" id="SSF52540">
    <property type="entry name" value="P-loop containing nucleoside triphosphate hydrolases"/>
    <property type="match status" value="1"/>
</dbReference>
<accession>A0A1M7YE14</accession>
<gene>
    <name evidence="4" type="ORF">SAMN02745220_03686</name>
</gene>
<dbReference type="GO" id="GO:0016887">
    <property type="term" value="F:ATP hydrolysis activity"/>
    <property type="evidence" value="ECO:0007669"/>
    <property type="project" value="InterPro"/>
</dbReference>
<keyword evidence="2" id="KW-0472">Membrane</keyword>
<dbReference type="Pfam" id="PF13401">
    <property type="entry name" value="AAA_22"/>
    <property type="match status" value="1"/>
</dbReference>
<feature type="transmembrane region" description="Helical" evidence="2">
    <location>
        <begin position="281"/>
        <end position="304"/>
    </location>
</feature>
<dbReference type="InterPro" id="IPR003593">
    <property type="entry name" value="AAA+_ATPase"/>
</dbReference>
<feature type="compositionally biased region" description="Polar residues" evidence="1">
    <location>
        <begin position="311"/>
        <end position="321"/>
    </location>
</feature>
<dbReference type="PANTHER" id="PTHR35894:SF1">
    <property type="entry name" value="PHOSPHORIBULOKINASE _ URIDINE KINASE FAMILY"/>
    <property type="match status" value="1"/>
</dbReference>
<keyword evidence="2" id="KW-0812">Transmembrane</keyword>
<protein>
    <submittedName>
        <fullName evidence="4">General secretion pathway protein A</fullName>
    </submittedName>
</protein>
<evidence type="ECO:0000256" key="2">
    <source>
        <dbReference type="SAM" id="Phobius"/>
    </source>
</evidence>
<feature type="compositionally biased region" description="Low complexity" evidence="1">
    <location>
        <begin position="329"/>
        <end position="344"/>
    </location>
</feature>
<proteinExistence type="predicted"/>
<dbReference type="InterPro" id="IPR027417">
    <property type="entry name" value="P-loop_NTPase"/>
</dbReference>
<dbReference type="OrthoDB" id="9779230at2"/>
<keyword evidence="5" id="KW-1185">Reference proteome</keyword>
<feature type="region of interest" description="Disordered" evidence="1">
    <location>
        <begin position="438"/>
        <end position="476"/>
    </location>
</feature>
<evidence type="ECO:0000313" key="5">
    <source>
        <dbReference type="Proteomes" id="UP000184603"/>
    </source>
</evidence>
<feature type="region of interest" description="Disordered" evidence="1">
    <location>
        <begin position="307"/>
        <end position="375"/>
    </location>
</feature>